<keyword evidence="2" id="KW-1185">Reference proteome</keyword>
<reference evidence="1 2" key="1">
    <citation type="submission" date="2020-08" db="EMBL/GenBank/DDBJ databases">
        <title>Sequencing the genomes of 1000 actinobacteria strains.</title>
        <authorList>
            <person name="Klenk H.-P."/>
        </authorList>
    </citation>
    <scope>NUCLEOTIDE SEQUENCE [LARGE SCALE GENOMIC DNA]</scope>
    <source>
        <strain evidence="1 2">DSM 45272</strain>
    </source>
</reference>
<protein>
    <submittedName>
        <fullName evidence="1">Uncharacterized protein</fullName>
    </submittedName>
</protein>
<name>A0A841BH70_9PSEU</name>
<dbReference type="Proteomes" id="UP000580861">
    <property type="component" value="Unassembled WGS sequence"/>
</dbReference>
<dbReference type="AlphaFoldDB" id="A0A841BH70"/>
<organism evidence="1 2">
    <name type="scientific">Amycolatopsis umgeniensis</name>
    <dbReference type="NCBI Taxonomy" id="336628"/>
    <lineage>
        <taxon>Bacteria</taxon>
        <taxon>Bacillati</taxon>
        <taxon>Actinomycetota</taxon>
        <taxon>Actinomycetes</taxon>
        <taxon>Pseudonocardiales</taxon>
        <taxon>Pseudonocardiaceae</taxon>
        <taxon>Amycolatopsis</taxon>
    </lineage>
</organism>
<evidence type="ECO:0000313" key="1">
    <source>
        <dbReference type="EMBL" id="MBB5858105.1"/>
    </source>
</evidence>
<gene>
    <name evidence="1" type="ORF">HDA45_008192</name>
</gene>
<evidence type="ECO:0000313" key="2">
    <source>
        <dbReference type="Proteomes" id="UP000580861"/>
    </source>
</evidence>
<dbReference type="EMBL" id="JACHMX010000001">
    <property type="protein sequence ID" value="MBB5858105.1"/>
    <property type="molecule type" value="Genomic_DNA"/>
</dbReference>
<accession>A0A841BH70</accession>
<proteinExistence type="predicted"/>
<comment type="caution">
    <text evidence="1">The sequence shown here is derived from an EMBL/GenBank/DDBJ whole genome shotgun (WGS) entry which is preliminary data.</text>
</comment>
<sequence>MPTSRRICDGVEPMSRCWPNSRRRPMTAATTVFTSITAAKSEIIPTTT</sequence>